<proteinExistence type="predicted"/>
<name>A0A183LXN8_9TREM</name>
<evidence type="ECO:0000313" key="1">
    <source>
        <dbReference type="EMBL" id="VDO82095.1"/>
    </source>
</evidence>
<keyword evidence="2" id="KW-1185">Reference proteome</keyword>
<dbReference type="AlphaFoldDB" id="A0A183LXN8"/>
<gene>
    <name evidence="1" type="ORF">SMRZ_LOCUS8563</name>
</gene>
<organism evidence="1 2">
    <name type="scientific">Schistosoma margrebowiei</name>
    <dbReference type="NCBI Taxonomy" id="48269"/>
    <lineage>
        <taxon>Eukaryota</taxon>
        <taxon>Metazoa</taxon>
        <taxon>Spiralia</taxon>
        <taxon>Lophotrochozoa</taxon>
        <taxon>Platyhelminthes</taxon>
        <taxon>Trematoda</taxon>
        <taxon>Digenea</taxon>
        <taxon>Strigeidida</taxon>
        <taxon>Schistosomatoidea</taxon>
        <taxon>Schistosomatidae</taxon>
        <taxon>Schistosoma</taxon>
    </lineage>
</organism>
<reference evidence="1 2" key="1">
    <citation type="submission" date="2018-11" db="EMBL/GenBank/DDBJ databases">
        <authorList>
            <consortium name="Pathogen Informatics"/>
        </authorList>
    </citation>
    <scope>NUCLEOTIDE SEQUENCE [LARGE SCALE GENOMIC DNA]</scope>
    <source>
        <strain evidence="1 2">Zambia</strain>
    </source>
</reference>
<protein>
    <submittedName>
        <fullName evidence="1">Uncharacterized protein</fullName>
    </submittedName>
</protein>
<accession>A0A183LXN8</accession>
<evidence type="ECO:0000313" key="2">
    <source>
        <dbReference type="Proteomes" id="UP000277204"/>
    </source>
</evidence>
<dbReference type="EMBL" id="UZAI01003758">
    <property type="protein sequence ID" value="VDO82095.1"/>
    <property type="molecule type" value="Genomic_DNA"/>
</dbReference>
<dbReference type="Proteomes" id="UP000277204">
    <property type="component" value="Unassembled WGS sequence"/>
</dbReference>
<sequence>MDFNTVLLSFLLMSVTRSTPSISSTFGLISAFVLFDDGCKSRHFAIGCNSKPVIKDGIDKTGYCLDLFNIITFDVKFFISPLLLLSHVFLSNPLFVNNSTVL</sequence>